<keyword evidence="1" id="KW-0472">Membrane</keyword>
<feature type="transmembrane region" description="Helical" evidence="1">
    <location>
        <begin position="52"/>
        <end position="74"/>
    </location>
</feature>
<proteinExistence type="predicted"/>
<dbReference type="EMBL" id="CP000724">
    <property type="protein sequence ID" value="ABR48498.1"/>
    <property type="molecule type" value="Genomic_DNA"/>
</dbReference>
<dbReference type="HOGENOM" id="CLU_149197_0_0_9"/>
<accession>A6TQN0</accession>
<dbReference type="Proteomes" id="UP000001572">
    <property type="component" value="Chromosome"/>
</dbReference>
<gene>
    <name evidence="2" type="ordered locus">Amet_2344</name>
</gene>
<dbReference type="Pfam" id="PF12670">
    <property type="entry name" value="DUF3792"/>
    <property type="match status" value="1"/>
</dbReference>
<evidence type="ECO:0000256" key="1">
    <source>
        <dbReference type="SAM" id="Phobius"/>
    </source>
</evidence>
<evidence type="ECO:0008006" key="4">
    <source>
        <dbReference type="Google" id="ProtNLM"/>
    </source>
</evidence>
<keyword evidence="1" id="KW-0812">Transmembrane</keyword>
<feature type="transmembrane region" description="Helical" evidence="1">
    <location>
        <begin position="28"/>
        <end position="46"/>
    </location>
</feature>
<dbReference type="AlphaFoldDB" id="A6TQN0"/>
<sequence>MKMSKKGKKASGPGPFNLWIYGKGLMRAYFLSFILLLIGAVLLTYTSLREGMIPLFTSIVMMLSIVYGAVFVSVHLKKRGWLHGIMIGLIYMGLIVLLSKVFMTDITLDRFMGYRVLISIVTGGIGGMIGINIK</sequence>
<keyword evidence="3" id="KW-1185">Reference proteome</keyword>
<feature type="transmembrane region" description="Helical" evidence="1">
    <location>
        <begin position="81"/>
        <end position="102"/>
    </location>
</feature>
<evidence type="ECO:0000313" key="3">
    <source>
        <dbReference type="Proteomes" id="UP000001572"/>
    </source>
</evidence>
<dbReference type="NCBIfam" id="TIGR04086">
    <property type="entry name" value="TIGR04086_membr"/>
    <property type="match status" value="1"/>
</dbReference>
<reference evidence="3" key="1">
    <citation type="journal article" date="2016" name="Genome Announc.">
        <title>Complete genome sequence of Alkaliphilus metalliredigens strain QYMF, an alkaliphilic and metal-reducing bacterium isolated from borax-contaminated leachate ponds.</title>
        <authorList>
            <person name="Hwang C."/>
            <person name="Copeland A."/>
            <person name="Lucas S."/>
            <person name="Lapidus A."/>
            <person name="Barry K."/>
            <person name="Detter J.C."/>
            <person name="Glavina Del Rio T."/>
            <person name="Hammon N."/>
            <person name="Israni S."/>
            <person name="Dalin E."/>
            <person name="Tice H."/>
            <person name="Pitluck S."/>
            <person name="Chertkov O."/>
            <person name="Brettin T."/>
            <person name="Bruce D."/>
            <person name="Han C."/>
            <person name="Schmutz J."/>
            <person name="Larimer F."/>
            <person name="Land M.L."/>
            <person name="Hauser L."/>
            <person name="Kyrpides N."/>
            <person name="Mikhailova N."/>
            <person name="Ye Q."/>
            <person name="Zhou J."/>
            <person name="Richardson P."/>
            <person name="Fields M.W."/>
        </authorList>
    </citation>
    <scope>NUCLEOTIDE SEQUENCE [LARGE SCALE GENOMIC DNA]</scope>
    <source>
        <strain evidence="3">QYMF</strain>
    </source>
</reference>
<keyword evidence="1" id="KW-1133">Transmembrane helix</keyword>
<dbReference type="eggNOG" id="ENOG5033F8G">
    <property type="taxonomic scope" value="Bacteria"/>
</dbReference>
<organism evidence="2 3">
    <name type="scientific">Alkaliphilus metalliredigens (strain QYMF)</name>
    <dbReference type="NCBI Taxonomy" id="293826"/>
    <lineage>
        <taxon>Bacteria</taxon>
        <taxon>Bacillati</taxon>
        <taxon>Bacillota</taxon>
        <taxon>Clostridia</taxon>
        <taxon>Peptostreptococcales</taxon>
        <taxon>Natronincolaceae</taxon>
        <taxon>Alkaliphilus</taxon>
    </lineage>
</organism>
<name>A6TQN0_ALKMQ</name>
<feature type="transmembrane region" description="Helical" evidence="1">
    <location>
        <begin position="114"/>
        <end position="133"/>
    </location>
</feature>
<protein>
    <recommendedName>
        <fullName evidence="4">TIGR04086 family membrane protein</fullName>
    </recommendedName>
</protein>
<dbReference type="STRING" id="293826.Amet_2344"/>
<evidence type="ECO:0000313" key="2">
    <source>
        <dbReference type="EMBL" id="ABR48498.1"/>
    </source>
</evidence>
<dbReference type="KEGG" id="amt:Amet_2344"/>
<dbReference type="InterPro" id="IPR023804">
    <property type="entry name" value="DUF3792_TM"/>
</dbReference>